<gene>
    <name evidence="2" type="ORF">SAMN06265222_117123</name>
</gene>
<evidence type="ECO:0000256" key="1">
    <source>
        <dbReference type="SAM" id="MobiDB-lite"/>
    </source>
</evidence>
<accession>A0ABY1QPG5</accession>
<protein>
    <recommendedName>
        <fullName evidence="4">DUF2007 domain-containing protein</fullName>
    </recommendedName>
</protein>
<proteinExistence type="predicted"/>
<comment type="caution">
    <text evidence="2">The sequence shown here is derived from an EMBL/GenBank/DDBJ whole genome shotgun (WGS) entry which is preliminary data.</text>
</comment>
<keyword evidence="3" id="KW-1185">Reference proteome</keyword>
<dbReference type="EMBL" id="FXUG01000017">
    <property type="protein sequence ID" value="SMP74406.1"/>
    <property type="molecule type" value="Genomic_DNA"/>
</dbReference>
<evidence type="ECO:0008006" key="4">
    <source>
        <dbReference type="Google" id="ProtNLM"/>
    </source>
</evidence>
<sequence>MKPNPYEPPATRSSNSPEHSMESDDCESLQKPTLAYTANGNLEAHAVVMWLQSNGVRAYAVEDQSGVSLFAFGTISQFHKPQVFVEKSDIGPAGDLLRQFEARRLSREAKLENAPPIESMCDQCGTTSEFPALEDGTTQNCPKCNSYMDVGEIDWPDDFDFTEEAETAPTELSLDDALDSASQLDKTGDWTDSIAAYRNIAARWPEHADYATNCIASIQRKIDAASE</sequence>
<dbReference type="RefSeq" id="WP_283434895.1">
    <property type="nucleotide sequence ID" value="NZ_FXUG01000017.1"/>
</dbReference>
<evidence type="ECO:0000313" key="2">
    <source>
        <dbReference type="EMBL" id="SMP74406.1"/>
    </source>
</evidence>
<organism evidence="2 3">
    <name type="scientific">Neorhodopirellula lusitana</name>
    <dbReference type="NCBI Taxonomy" id="445327"/>
    <lineage>
        <taxon>Bacteria</taxon>
        <taxon>Pseudomonadati</taxon>
        <taxon>Planctomycetota</taxon>
        <taxon>Planctomycetia</taxon>
        <taxon>Pirellulales</taxon>
        <taxon>Pirellulaceae</taxon>
        <taxon>Neorhodopirellula</taxon>
    </lineage>
</organism>
<name>A0ABY1QPG5_9BACT</name>
<dbReference type="Proteomes" id="UP001158067">
    <property type="component" value="Unassembled WGS sequence"/>
</dbReference>
<reference evidence="2 3" key="1">
    <citation type="submission" date="2017-05" db="EMBL/GenBank/DDBJ databases">
        <authorList>
            <person name="Varghese N."/>
            <person name="Submissions S."/>
        </authorList>
    </citation>
    <scope>NUCLEOTIDE SEQUENCE [LARGE SCALE GENOMIC DNA]</scope>
    <source>
        <strain evidence="2 3">DSM 25457</strain>
    </source>
</reference>
<evidence type="ECO:0000313" key="3">
    <source>
        <dbReference type="Proteomes" id="UP001158067"/>
    </source>
</evidence>
<feature type="region of interest" description="Disordered" evidence="1">
    <location>
        <begin position="1"/>
        <end position="27"/>
    </location>
</feature>